<sequence length="254" mass="29872">MDAHQSLTTKRYIFCQQCLAFPNSNREFYFTQCKKIFCRNCLEKDPKYHKCSSECRMIRICNDMREDVKFLFQDPGTSIKRNIKTYEFIFKQYEDLTTISLNLAKQQSDKIKELYNLNASKDVEIENLKKLFKAEIEKLKAVAMNIPREPLQFNEVQATRNIENEFFRQFNEGAKSSSNFQIRENLDVPPGPPQLNEPGTSNQIPTRNNQDEHLHEFLRPYVRQTSQASYLSQSSRNGRVSAPSTLSQRRMNER</sequence>
<protein>
    <recommendedName>
        <fullName evidence="4">RING-type domain-containing protein</fullName>
    </recommendedName>
</protein>
<feature type="region of interest" description="Disordered" evidence="1">
    <location>
        <begin position="178"/>
        <end position="207"/>
    </location>
</feature>
<gene>
    <name evidence="2" type="ORF">RDWZM_009803</name>
</gene>
<keyword evidence="3" id="KW-1185">Reference proteome</keyword>
<dbReference type="Proteomes" id="UP001142055">
    <property type="component" value="Chromosome 3"/>
</dbReference>
<evidence type="ECO:0000313" key="2">
    <source>
        <dbReference type="EMBL" id="KAJ6218646.1"/>
    </source>
</evidence>
<feature type="region of interest" description="Disordered" evidence="1">
    <location>
        <begin position="225"/>
        <end position="254"/>
    </location>
</feature>
<proteinExistence type="predicted"/>
<dbReference type="EMBL" id="JAPWDV010000003">
    <property type="protein sequence ID" value="KAJ6218646.1"/>
    <property type="molecule type" value="Genomic_DNA"/>
</dbReference>
<evidence type="ECO:0008006" key="4">
    <source>
        <dbReference type="Google" id="ProtNLM"/>
    </source>
</evidence>
<dbReference type="AlphaFoldDB" id="A0A9Q0RLE9"/>
<name>A0A9Q0RLE9_BLOTA</name>
<feature type="compositionally biased region" description="Polar residues" evidence="1">
    <location>
        <begin position="197"/>
        <end position="207"/>
    </location>
</feature>
<comment type="caution">
    <text evidence="2">The sequence shown here is derived from an EMBL/GenBank/DDBJ whole genome shotgun (WGS) entry which is preliminary data.</text>
</comment>
<reference evidence="2" key="1">
    <citation type="submission" date="2022-12" db="EMBL/GenBank/DDBJ databases">
        <title>Genome assemblies of Blomia tropicalis.</title>
        <authorList>
            <person name="Cui Y."/>
        </authorList>
    </citation>
    <scope>NUCLEOTIDE SEQUENCE</scope>
    <source>
        <tissue evidence="2">Adult mites</tissue>
    </source>
</reference>
<evidence type="ECO:0000256" key="1">
    <source>
        <dbReference type="SAM" id="MobiDB-lite"/>
    </source>
</evidence>
<accession>A0A9Q0RLE9</accession>
<organism evidence="2 3">
    <name type="scientific">Blomia tropicalis</name>
    <name type="common">Mite</name>
    <dbReference type="NCBI Taxonomy" id="40697"/>
    <lineage>
        <taxon>Eukaryota</taxon>
        <taxon>Metazoa</taxon>
        <taxon>Ecdysozoa</taxon>
        <taxon>Arthropoda</taxon>
        <taxon>Chelicerata</taxon>
        <taxon>Arachnida</taxon>
        <taxon>Acari</taxon>
        <taxon>Acariformes</taxon>
        <taxon>Sarcoptiformes</taxon>
        <taxon>Astigmata</taxon>
        <taxon>Glycyphagoidea</taxon>
        <taxon>Echimyopodidae</taxon>
        <taxon>Blomia</taxon>
    </lineage>
</organism>
<evidence type="ECO:0000313" key="3">
    <source>
        <dbReference type="Proteomes" id="UP001142055"/>
    </source>
</evidence>